<feature type="region of interest" description="Disordered" evidence="1">
    <location>
        <begin position="1"/>
        <end position="39"/>
    </location>
</feature>
<dbReference type="AlphaFoldDB" id="A0A1S3HQD9"/>
<evidence type="ECO:0000256" key="1">
    <source>
        <dbReference type="SAM" id="MobiDB-lite"/>
    </source>
</evidence>
<proteinExistence type="predicted"/>
<feature type="region of interest" description="Disordered" evidence="1">
    <location>
        <begin position="57"/>
        <end position="86"/>
    </location>
</feature>
<evidence type="ECO:0000313" key="3">
    <source>
        <dbReference type="RefSeq" id="XP_013387254.1"/>
    </source>
</evidence>
<keyword evidence="2" id="KW-1185">Reference proteome</keyword>
<accession>A0A1S3HQD9</accession>
<name>A0A1S3HQD9_LINAN</name>
<evidence type="ECO:0000313" key="2">
    <source>
        <dbReference type="Proteomes" id="UP000085678"/>
    </source>
</evidence>
<dbReference type="Proteomes" id="UP000085678">
    <property type="component" value="Unplaced"/>
</dbReference>
<feature type="compositionally biased region" description="Polar residues" evidence="1">
    <location>
        <begin position="1"/>
        <end position="11"/>
    </location>
</feature>
<reference evidence="3" key="1">
    <citation type="submission" date="2025-08" db="UniProtKB">
        <authorList>
            <consortium name="RefSeq"/>
        </authorList>
    </citation>
    <scope>IDENTIFICATION</scope>
    <source>
        <tissue evidence="3">Gonads</tissue>
    </source>
</reference>
<feature type="compositionally biased region" description="Basic and acidic residues" evidence="1">
    <location>
        <begin position="57"/>
        <end position="67"/>
    </location>
</feature>
<feature type="compositionally biased region" description="Acidic residues" evidence="1">
    <location>
        <begin position="68"/>
        <end position="78"/>
    </location>
</feature>
<dbReference type="InParanoid" id="A0A1S3HQD9"/>
<organism evidence="2 3">
    <name type="scientific">Lingula anatina</name>
    <name type="common">Brachiopod</name>
    <name type="synonym">Lingula unguis</name>
    <dbReference type="NCBI Taxonomy" id="7574"/>
    <lineage>
        <taxon>Eukaryota</taxon>
        <taxon>Metazoa</taxon>
        <taxon>Spiralia</taxon>
        <taxon>Lophotrochozoa</taxon>
        <taxon>Brachiopoda</taxon>
        <taxon>Linguliformea</taxon>
        <taxon>Lingulata</taxon>
        <taxon>Lingulida</taxon>
        <taxon>Linguloidea</taxon>
        <taxon>Lingulidae</taxon>
        <taxon>Lingula</taxon>
    </lineage>
</organism>
<dbReference type="GeneID" id="106156519"/>
<protein>
    <submittedName>
        <fullName evidence="3">Uncharacterized protein LOC106156519</fullName>
    </submittedName>
</protein>
<gene>
    <name evidence="3" type="primary">LOC106156519</name>
</gene>
<dbReference type="RefSeq" id="XP_013387254.1">
    <property type="nucleotide sequence ID" value="XM_013531800.1"/>
</dbReference>
<dbReference type="KEGG" id="lak:106156519"/>
<sequence>MASQANSTTPSKAGCNQKKWTEDEITEFSDNTPRVQPPTESLEAVGACGTSVSHERFLADQGIHDGSDSDEEKEDEGDGIWSSIRGKFHNSFKDNTEALRQTKDGCQMYLMSNLKQQAIKWNDALRNMHEKLTRKK</sequence>